<dbReference type="AlphaFoldDB" id="A0AAV4CL17"/>
<proteinExistence type="predicted"/>
<accession>A0AAV4CL17</accession>
<dbReference type="EMBL" id="BLXT01006644">
    <property type="protein sequence ID" value="GFO32615.1"/>
    <property type="molecule type" value="Genomic_DNA"/>
</dbReference>
<protein>
    <submittedName>
        <fullName evidence="1">Coiled-coil domain-containing protein 108</fullName>
    </submittedName>
</protein>
<reference evidence="1 2" key="1">
    <citation type="journal article" date="2021" name="Elife">
        <title>Chloroplast acquisition without the gene transfer in kleptoplastic sea slugs, Plakobranchus ocellatus.</title>
        <authorList>
            <person name="Maeda T."/>
            <person name="Takahashi S."/>
            <person name="Yoshida T."/>
            <person name="Shimamura S."/>
            <person name="Takaki Y."/>
            <person name="Nagai Y."/>
            <person name="Toyoda A."/>
            <person name="Suzuki Y."/>
            <person name="Arimoto A."/>
            <person name="Ishii H."/>
            <person name="Satoh N."/>
            <person name="Nishiyama T."/>
            <person name="Hasebe M."/>
            <person name="Maruyama T."/>
            <person name="Minagawa J."/>
            <person name="Obokata J."/>
            <person name="Shigenobu S."/>
        </authorList>
    </citation>
    <scope>NUCLEOTIDE SEQUENCE [LARGE SCALE GENOMIC DNA]</scope>
</reference>
<keyword evidence="2" id="KW-1185">Reference proteome</keyword>
<gene>
    <name evidence="1" type="ORF">PoB_005912000</name>
</gene>
<name>A0AAV4CL17_9GAST</name>
<evidence type="ECO:0000313" key="1">
    <source>
        <dbReference type="EMBL" id="GFO32615.1"/>
    </source>
</evidence>
<evidence type="ECO:0000313" key="2">
    <source>
        <dbReference type="Proteomes" id="UP000735302"/>
    </source>
</evidence>
<sequence>MWILPKCDIVNCIGNYPEESRCRVFRLERDESERQKRLDVLPPQENFVVDLAKFFNCEKHWGSHPVMIKLSGGSTRPALPLSVFSLTISCLPIPKPSPRLAKDEDQQLKYFLEKDNINFSFDTFGRLAAGSC</sequence>
<comment type="caution">
    <text evidence="1">The sequence shown here is derived from an EMBL/GenBank/DDBJ whole genome shotgun (WGS) entry which is preliminary data.</text>
</comment>
<dbReference type="Proteomes" id="UP000735302">
    <property type="component" value="Unassembled WGS sequence"/>
</dbReference>
<organism evidence="1 2">
    <name type="scientific">Plakobranchus ocellatus</name>
    <dbReference type="NCBI Taxonomy" id="259542"/>
    <lineage>
        <taxon>Eukaryota</taxon>
        <taxon>Metazoa</taxon>
        <taxon>Spiralia</taxon>
        <taxon>Lophotrochozoa</taxon>
        <taxon>Mollusca</taxon>
        <taxon>Gastropoda</taxon>
        <taxon>Heterobranchia</taxon>
        <taxon>Euthyneura</taxon>
        <taxon>Panpulmonata</taxon>
        <taxon>Sacoglossa</taxon>
        <taxon>Placobranchoidea</taxon>
        <taxon>Plakobranchidae</taxon>
        <taxon>Plakobranchus</taxon>
    </lineage>
</organism>